<proteinExistence type="predicted"/>
<name>A0A0D2JPB7_9CHLO</name>
<accession>A0A0D2JPB7</accession>
<evidence type="ECO:0000256" key="1">
    <source>
        <dbReference type="SAM" id="MobiDB-lite"/>
    </source>
</evidence>
<dbReference type="KEGG" id="mng:MNEG_6976"/>
<organism evidence="2 3">
    <name type="scientific">Monoraphidium neglectum</name>
    <dbReference type="NCBI Taxonomy" id="145388"/>
    <lineage>
        <taxon>Eukaryota</taxon>
        <taxon>Viridiplantae</taxon>
        <taxon>Chlorophyta</taxon>
        <taxon>core chlorophytes</taxon>
        <taxon>Chlorophyceae</taxon>
        <taxon>CS clade</taxon>
        <taxon>Sphaeropleales</taxon>
        <taxon>Selenastraceae</taxon>
        <taxon>Monoraphidium</taxon>
    </lineage>
</organism>
<dbReference type="RefSeq" id="XP_013900007.1">
    <property type="nucleotide sequence ID" value="XM_014044553.1"/>
</dbReference>
<protein>
    <submittedName>
        <fullName evidence="2">Uncharacterized protein</fullName>
    </submittedName>
</protein>
<evidence type="ECO:0000313" key="3">
    <source>
        <dbReference type="Proteomes" id="UP000054498"/>
    </source>
</evidence>
<gene>
    <name evidence="2" type="ORF">MNEG_6976</name>
</gene>
<feature type="region of interest" description="Disordered" evidence="1">
    <location>
        <begin position="33"/>
        <end position="80"/>
    </location>
</feature>
<evidence type="ECO:0000313" key="2">
    <source>
        <dbReference type="EMBL" id="KIZ00988.1"/>
    </source>
</evidence>
<sequence length="130" mass="13943">MNLQVLRRAAVLGSARAPSVALHHAQQVARRPVRPARAAYGNDSSLEAWQPAVNPTAPNPPAPADPPAPGETETFETTSRDAYYTRRHELVLESFPNALGVDDFISRVEIALAAHGFRGDNAIGARARAP</sequence>
<dbReference type="GeneID" id="25739852"/>
<keyword evidence="3" id="KW-1185">Reference proteome</keyword>
<feature type="compositionally biased region" description="Pro residues" evidence="1">
    <location>
        <begin position="57"/>
        <end position="69"/>
    </location>
</feature>
<dbReference type="EMBL" id="KK101410">
    <property type="protein sequence ID" value="KIZ00988.1"/>
    <property type="molecule type" value="Genomic_DNA"/>
</dbReference>
<dbReference type="Proteomes" id="UP000054498">
    <property type="component" value="Unassembled WGS sequence"/>
</dbReference>
<reference evidence="2 3" key="1">
    <citation type="journal article" date="2013" name="BMC Genomics">
        <title>Reconstruction of the lipid metabolism for the microalga Monoraphidium neglectum from its genome sequence reveals characteristics suitable for biofuel production.</title>
        <authorList>
            <person name="Bogen C."/>
            <person name="Al-Dilaimi A."/>
            <person name="Albersmeier A."/>
            <person name="Wichmann J."/>
            <person name="Grundmann M."/>
            <person name="Rupp O."/>
            <person name="Lauersen K.J."/>
            <person name="Blifernez-Klassen O."/>
            <person name="Kalinowski J."/>
            <person name="Goesmann A."/>
            <person name="Mussgnug J.H."/>
            <person name="Kruse O."/>
        </authorList>
    </citation>
    <scope>NUCLEOTIDE SEQUENCE [LARGE SCALE GENOMIC DNA]</scope>
    <source>
        <strain evidence="2 3">SAG 48.87</strain>
    </source>
</reference>
<dbReference type="AlphaFoldDB" id="A0A0D2JPB7"/>